<keyword evidence="11" id="KW-1208">Phospholipid metabolism</keyword>
<evidence type="ECO:0000256" key="13">
    <source>
        <dbReference type="SAM" id="Phobius"/>
    </source>
</evidence>
<comment type="subcellular location">
    <subcellularLocation>
        <location evidence="1">Membrane</location>
    </subcellularLocation>
</comment>
<comment type="pathway">
    <text evidence="2">Lipid metabolism.</text>
</comment>
<dbReference type="PANTHER" id="PTHR23063:SF52">
    <property type="entry name" value="LYSOPHOSPHATIDYLCHOLINE ACYLTRANSFERASE"/>
    <property type="match status" value="1"/>
</dbReference>
<comment type="caution">
    <text evidence="15">The sequence shown here is derived from an EMBL/GenBank/DDBJ whole genome shotgun (WGS) entry which is preliminary data.</text>
</comment>
<evidence type="ECO:0000256" key="1">
    <source>
        <dbReference type="ARBA" id="ARBA00004370"/>
    </source>
</evidence>
<dbReference type="PANTHER" id="PTHR23063">
    <property type="entry name" value="PHOSPHOLIPID ACYLTRANSFERASE"/>
    <property type="match status" value="1"/>
</dbReference>
<evidence type="ECO:0000256" key="8">
    <source>
        <dbReference type="ARBA" id="ARBA00023098"/>
    </source>
</evidence>
<evidence type="ECO:0000259" key="14">
    <source>
        <dbReference type="SMART" id="SM00563"/>
    </source>
</evidence>
<dbReference type="SUPFAM" id="SSF69593">
    <property type="entry name" value="Glycerol-3-phosphate (1)-acyltransferase"/>
    <property type="match status" value="1"/>
</dbReference>
<dbReference type="Pfam" id="PF01553">
    <property type="entry name" value="Acyltransferase"/>
    <property type="match status" value="1"/>
</dbReference>
<keyword evidence="4" id="KW-0444">Lipid biosynthesis</keyword>
<keyword evidence="6 13" id="KW-0812">Transmembrane</keyword>
<feature type="transmembrane region" description="Helical" evidence="13">
    <location>
        <begin position="48"/>
        <end position="75"/>
    </location>
</feature>
<dbReference type="GO" id="GO:0016746">
    <property type="term" value="F:acyltransferase activity"/>
    <property type="evidence" value="ECO:0007669"/>
    <property type="project" value="UniProtKB-KW"/>
</dbReference>
<evidence type="ECO:0000256" key="9">
    <source>
        <dbReference type="ARBA" id="ARBA00023136"/>
    </source>
</evidence>
<dbReference type="SMART" id="SM00563">
    <property type="entry name" value="PlsC"/>
    <property type="match status" value="1"/>
</dbReference>
<dbReference type="CDD" id="cd07991">
    <property type="entry name" value="LPLAT_LPCAT1-like"/>
    <property type="match status" value="1"/>
</dbReference>
<evidence type="ECO:0000256" key="10">
    <source>
        <dbReference type="ARBA" id="ARBA00023209"/>
    </source>
</evidence>
<evidence type="ECO:0000256" key="2">
    <source>
        <dbReference type="ARBA" id="ARBA00005189"/>
    </source>
</evidence>
<organism evidence="15 16">
    <name type="scientific">Tritrichomonas musculus</name>
    <dbReference type="NCBI Taxonomy" id="1915356"/>
    <lineage>
        <taxon>Eukaryota</taxon>
        <taxon>Metamonada</taxon>
        <taxon>Parabasalia</taxon>
        <taxon>Tritrichomonadida</taxon>
        <taxon>Tritrichomonadidae</taxon>
        <taxon>Tritrichomonas</taxon>
    </lineage>
</organism>
<evidence type="ECO:0000313" key="15">
    <source>
        <dbReference type="EMBL" id="KAK8858075.1"/>
    </source>
</evidence>
<evidence type="ECO:0000256" key="7">
    <source>
        <dbReference type="ARBA" id="ARBA00022989"/>
    </source>
</evidence>
<keyword evidence="5" id="KW-0808">Transferase</keyword>
<evidence type="ECO:0000256" key="3">
    <source>
        <dbReference type="ARBA" id="ARBA00008655"/>
    </source>
</evidence>
<sequence>MRFYHYHPPLPEIEELYHQKKPTEVTLEQLEELRKPPSYNTFQKVLHVIYFIIFGIPKIILLALFFMVAGPIFVLACAIWRAFGSAPNYRPHLQRLWSYIARIMLFILGYYKITYHGQIDPQARFICPNHTCFFDGWYFFPLAPRIIGKKEILNYPLLKDVCEVFEGIPVDRSKHTGVSHILLESAKDPKEPMILIFPEGASTSGDYMFRFHLGAFLSDLPVQPTTIRYTIYGTTRSLHHISHFHHIPYMMLVFLGIPGMKIDITFLDSMSIKTSDNEIEDPRVFADDCALRIANELGVRYISLSSSSIFSSKK</sequence>
<dbReference type="InterPro" id="IPR045252">
    <property type="entry name" value="LPCAT1-like"/>
</dbReference>
<dbReference type="InterPro" id="IPR002123">
    <property type="entry name" value="Plipid/glycerol_acylTrfase"/>
</dbReference>
<keyword evidence="7 13" id="KW-1133">Transmembrane helix</keyword>
<reference evidence="15 16" key="1">
    <citation type="submission" date="2024-04" db="EMBL/GenBank/DDBJ databases">
        <title>Tritrichomonas musculus Genome.</title>
        <authorList>
            <person name="Alves-Ferreira E."/>
            <person name="Grigg M."/>
            <person name="Lorenzi H."/>
            <person name="Galac M."/>
        </authorList>
    </citation>
    <scope>NUCLEOTIDE SEQUENCE [LARGE SCALE GENOMIC DNA]</scope>
    <source>
        <strain evidence="15 16">EAF2021</strain>
    </source>
</reference>
<evidence type="ECO:0000256" key="6">
    <source>
        <dbReference type="ARBA" id="ARBA00022692"/>
    </source>
</evidence>
<evidence type="ECO:0000256" key="4">
    <source>
        <dbReference type="ARBA" id="ARBA00022516"/>
    </source>
</evidence>
<comment type="similarity">
    <text evidence="3">Belongs to the 1-acyl-sn-glycerol-3-phosphate acyltransferase family.</text>
</comment>
<protein>
    <submittedName>
        <fullName evidence="15">Lysophosphatidylcholine acyltransferase 2</fullName>
    </submittedName>
</protein>
<keyword evidence="10" id="KW-0594">Phospholipid biosynthesis</keyword>
<accession>A0ABR2I6P2</accession>
<dbReference type="EMBL" id="JAPFFF010000019">
    <property type="protein sequence ID" value="KAK8858075.1"/>
    <property type="molecule type" value="Genomic_DNA"/>
</dbReference>
<evidence type="ECO:0000256" key="11">
    <source>
        <dbReference type="ARBA" id="ARBA00023264"/>
    </source>
</evidence>
<feature type="domain" description="Phospholipid/glycerol acyltransferase" evidence="14">
    <location>
        <begin position="124"/>
        <end position="230"/>
    </location>
</feature>
<gene>
    <name evidence="15" type="ORF">M9Y10_013175</name>
</gene>
<keyword evidence="12 15" id="KW-0012">Acyltransferase</keyword>
<evidence type="ECO:0000256" key="5">
    <source>
        <dbReference type="ARBA" id="ARBA00022679"/>
    </source>
</evidence>
<name>A0ABR2I6P2_9EUKA</name>
<evidence type="ECO:0000256" key="12">
    <source>
        <dbReference type="ARBA" id="ARBA00023315"/>
    </source>
</evidence>
<keyword evidence="8" id="KW-0443">Lipid metabolism</keyword>
<evidence type="ECO:0000313" key="16">
    <source>
        <dbReference type="Proteomes" id="UP001470230"/>
    </source>
</evidence>
<dbReference type="Proteomes" id="UP001470230">
    <property type="component" value="Unassembled WGS sequence"/>
</dbReference>
<keyword evidence="9 13" id="KW-0472">Membrane</keyword>
<keyword evidence="16" id="KW-1185">Reference proteome</keyword>
<proteinExistence type="inferred from homology"/>